<name>A0A833UAI0_JUGRE</name>
<dbReference type="InterPro" id="IPR010666">
    <property type="entry name" value="Znf_GRF"/>
</dbReference>
<proteinExistence type="predicted"/>
<comment type="caution">
    <text evidence="8">The sequence shown here is derived from an EMBL/GenBank/DDBJ whole genome shotgun (WGS) entry which is preliminary data.</text>
</comment>
<keyword evidence="1" id="KW-0479">Metal-binding</keyword>
<protein>
    <recommendedName>
        <fullName evidence="7">GRF-type domain-containing protein</fullName>
    </recommendedName>
</protein>
<keyword evidence="6" id="KW-1133">Transmembrane helix</keyword>
<feature type="domain" description="GRF-type" evidence="7">
    <location>
        <begin position="136"/>
        <end position="178"/>
    </location>
</feature>
<dbReference type="Gramene" id="Jr10_06330_p1">
    <property type="protein sequence ID" value="cds.Jr10_06330_p1"/>
    <property type="gene ID" value="Jr10_06330"/>
</dbReference>
<keyword evidence="6" id="KW-0812">Transmembrane</keyword>
<evidence type="ECO:0000259" key="7">
    <source>
        <dbReference type="PROSITE" id="PS51999"/>
    </source>
</evidence>
<feature type="region of interest" description="Disordered" evidence="5">
    <location>
        <begin position="15"/>
        <end position="34"/>
    </location>
</feature>
<feature type="compositionally biased region" description="Low complexity" evidence="5">
    <location>
        <begin position="110"/>
        <end position="120"/>
    </location>
</feature>
<keyword evidence="6" id="KW-0472">Membrane</keyword>
<evidence type="ECO:0000256" key="2">
    <source>
        <dbReference type="ARBA" id="ARBA00022771"/>
    </source>
</evidence>
<dbReference type="PANTHER" id="PTHR33248">
    <property type="entry name" value="ZINC ION-BINDING PROTEIN"/>
    <property type="match status" value="1"/>
</dbReference>
<evidence type="ECO:0000256" key="4">
    <source>
        <dbReference type="PROSITE-ProRule" id="PRU01343"/>
    </source>
</evidence>
<keyword evidence="3" id="KW-0862">Zinc</keyword>
<dbReference type="Pfam" id="PF06839">
    <property type="entry name" value="Zn_ribbon_GRF"/>
    <property type="match status" value="1"/>
</dbReference>
<feature type="transmembrane region" description="Helical" evidence="6">
    <location>
        <begin position="220"/>
        <end position="242"/>
    </location>
</feature>
<reference evidence="8" key="2">
    <citation type="submission" date="2020-03" db="EMBL/GenBank/DDBJ databases">
        <title>Walnut 2.0.</title>
        <authorList>
            <person name="Marrano A."/>
            <person name="Britton M."/>
            <person name="Zimin A.V."/>
            <person name="Zaini P.A."/>
            <person name="Workman R."/>
            <person name="Puiu D."/>
            <person name="Bianco L."/>
            <person name="Allen B.J."/>
            <person name="Troggio M."/>
            <person name="Leslie C.A."/>
            <person name="Timp W."/>
            <person name="Dendekar A."/>
            <person name="Salzberg S.L."/>
            <person name="Neale D.B."/>
        </authorList>
    </citation>
    <scope>NUCLEOTIDE SEQUENCE</scope>
    <source>
        <tissue evidence="8">Leaves</tissue>
    </source>
</reference>
<dbReference type="Proteomes" id="UP000619265">
    <property type="component" value="Unassembled WGS sequence"/>
</dbReference>
<dbReference type="PROSITE" id="PS51999">
    <property type="entry name" value="ZF_GRF"/>
    <property type="match status" value="1"/>
</dbReference>
<evidence type="ECO:0000256" key="6">
    <source>
        <dbReference type="SAM" id="Phobius"/>
    </source>
</evidence>
<evidence type="ECO:0000313" key="9">
    <source>
        <dbReference type="Proteomes" id="UP000619265"/>
    </source>
</evidence>
<gene>
    <name evidence="8" type="ORF">F2P56_021657</name>
</gene>
<feature type="region of interest" description="Disordered" evidence="5">
    <location>
        <begin position="81"/>
        <end position="129"/>
    </location>
</feature>
<evidence type="ECO:0000313" key="8">
    <source>
        <dbReference type="EMBL" id="KAF5457564.1"/>
    </source>
</evidence>
<dbReference type="GO" id="GO:0008270">
    <property type="term" value="F:zinc ion binding"/>
    <property type="evidence" value="ECO:0007669"/>
    <property type="project" value="UniProtKB-KW"/>
</dbReference>
<organism evidence="8 9">
    <name type="scientific">Juglans regia</name>
    <name type="common">English walnut</name>
    <dbReference type="NCBI Taxonomy" id="51240"/>
    <lineage>
        <taxon>Eukaryota</taxon>
        <taxon>Viridiplantae</taxon>
        <taxon>Streptophyta</taxon>
        <taxon>Embryophyta</taxon>
        <taxon>Tracheophyta</taxon>
        <taxon>Spermatophyta</taxon>
        <taxon>Magnoliopsida</taxon>
        <taxon>eudicotyledons</taxon>
        <taxon>Gunneridae</taxon>
        <taxon>Pentapetalae</taxon>
        <taxon>rosids</taxon>
        <taxon>fabids</taxon>
        <taxon>Fagales</taxon>
        <taxon>Juglandaceae</taxon>
        <taxon>Juglans</taxon>
    </lineage>
</organism>
<dbReference type="AlphaFoldDB" id="A0A833UAI0"/>
<keyword evidence="2 4" id="KW-0863">Zinc-finger</keyword>
<accession>A0A833UAI0</accession>
<reference evidence="8" key="1">
    <citation type="submission" date="2015-10" db="EMBL/GenBank/DDBJ databases">
        <authorList>
            <person name="Martinez-Garcia P.J."/>
            <person name="Crepeau M.W."/>
            <person name="Puiu D."/>
            <person name="Gonzalez-Ibeas D."/>
            <person name="Whalen J."/>
            <person name="Stevens K."/>
            <person name="Paul R."/>
            <person name="Butterfield T."/>
            <person name="Britton M."/>
            <person name="Reagan R."/>
            <person name="Chakraborty S."/>
            <person name="Walawage S.L."/>
            <person name="Vasquez-Gross H.A."/>
            <person name="Cardeno C."/>
            <person name="Famula R."/>
            <person name="Pratt K."/>
            <person name="Kuruganti S."/>
            <person name="Aradhya M.K."/>
            <person name="Leslie C.A."/>
            <person name="Dandekar A.M."/>
            <person name="Salzberg S.L."/>
            <person name="Wegrzyn J.L."/>
            <person name="Langley C.H."/>
            <person name="Neale D.B."/>
        </authorList>
    </citation>
    <scope>NUCLEOTIDE SEQUENCE</scope>
    <source>
        <tissue evidence="8">Leaves</tissue>
    </source>
</reference>
<feature type="region of interest" description="Disordered" evidence="5">
    <location>
        <begin position="39"/>
        <end position="59"/>
    </location>
</feature>
<sequence>MDAYLLFPCASYTFSSSSSTLHPPSYESHSQTELDTDSILIPVPSSSSPPSLCSRSIPFPNGPRPRRYFSYLRYFYPTTELDPATTRPPTELDPYGGMEETPFPEKTSRRSSSSHSSSSSWTARGEDKGSFERPLCYCGCQAKLRISEKSNSFGRRFFNCPNYKMGKQCGFFEWIDLQKEQNNCCKTALELAERRNDRVLNERLRIEESKFKAMEKKYKGVLKVLMLSWLFFIVVCGVIVMYPKNYNGSQSVLQLM</sequence>
<evidence type="ECO:0000256" key="3">
    <source>
        <dbReference type="ARBA" id="ARBA00022833"/>
    </source>
</evidence>
<feature type="compositionally biased region" description="Low complexity" evidence="5">
    <location>
        <begin position="15"/>
        <end position="28"/>
    </location>
</feature>
<evidence type="ECO:0000256" key="1">
    <source>
        <dbReference type="ARBA" id="ARBA00022723"/>
    </source>
</evidence>
<dbReference type="EMBL" id="LIHL02000010">
    <property type="protein sequence ID" value="KAF5457564.1"/>
    <property type="molecule type" value="Genomic_DNA"/>
</dbReference>
<feature type="compositionally biased region" description="Low complexity" evidence="5">
    <location>
        <begin position="39"/>
        <end position="58"/>
    </location>
</feature>
<evidence type="ECO:0000256" key="5">
    <source>
        <dbReference type="SAM" id="MobiDB-lite"/>
    </source>
</evidence>